<dbReference type="PANTHER" id="PTHR11586:SF33">
    <property type="entry name" value="AMINOACYL TRNA SYNTHASE COMPLEX-INTERACTING MULTIFUNCTIONAL PROTEIN 1"/>
    <property type="match status" value="1"/>
</dbReference>
<dbReference type="GO" id="GO:0016282">
    <property type="term" value="C:eukaryotic 43S preinitiation complex"/>
    <property type="evidence" value="ECO:0007669"/>
    <property type="project" value="EnsemblFungi"/>
</dbReference>
<dbReference type="SUPFAM" id="SSF50249">
    <property type="entry name" value="Nucleic acid-binding proteins"/>
    <property type="match status" value="1"/>
</dbReference>
<evidence type="ECO:0000256" key="3">
    <source>
        <dbReference type="PROSITE-ProRule" id="PRU00209"/>
    </source>
</evidence>
<reference evidence="6 7" key="1">
    <citation type="journal article" date="2009" name="Nature">
        <title>Evolution of pathogenicity and sexual reproduction in eight Candida genomes.</title>
        <authorList>
            <person name="Butler G."/>
            <person name="Rasmussen M.D."/>
            <person name="Lin M.F."/>
            <person name="Santos M.A."/>
            <person name="Sakthikumar S."/>
            <person name="Munro C.A."/>
            <person name="Rheinbay E."/>
            <person name="Grabherr M."/>
            <person name="Forche A."/>
            <person name="Reedy J.L."/>
            <person name="Agrafioti I."/>
            <person name="Arnaud M.B."/>
            <person name="Bates S."/>
            <person name="Brown A.J."/>
            <person name="Brunke S."/>
            <person name="Costanzo M.C."/>
            <person name="Fitzpatrick D.A."/>
            <person name="de Groot P.W."/>
            <person name="Harris D."/>
            <person name="Hoyer L.L."/>
            <person name="Hube B."/>
            <person name="Klis F.M."/>
            <person name="Kodira C."/>
            <person name="Lennard N."/>
            <person name="Logue M.E."/>
            <person name="Martin R."/>
            <person name="Neiman A.M."/>
            <person name="Nikolaou E."/>
            <person name="Quail M.A."/>
            <person name="Quinn J."/>
            <person name="Santos M.C."/>
            <person name="Schmitzberger F.F."/>
            <person name="Sherlock G."/>
            <person name="Shah P."/>
            <person name="Silverstein K.A."/>
            <person name="Skrzypek M.S."/>
            <person name="Soll D."/>
            <person name="Staggs R."/>
            <person name="Stansfield I."/>
            <person name="Stumpf M.P."/>
            <person name="Sudbery P.E."/>
            <person name="Srikantha T."/>
            <person name="Zeng Q."/>
            <person name="Berman J."/>
            <person name="Berriman M."/>
            <person name="Heitman J."/>
            <person name="Gow N.A."/>
            <person name="Lorenz M.C."/>
            <person name="Birren B.W."/>
            <person name="Kellis M."/>
            <person name="Cuomo C.A."/>
        </authorList>
    </citation>
    <scope>NUCLEOTIDE SEQUENCE [LARGE SCALE GENOMIC DNA]</scope>
    <source>
        <strain evidence="7">ATCC 11503 / BCRC 21390 / CBS 2605 / JCM 1781 / NBRC 1676 / NRRL YB-4239</strain>
    </source>
</reference>
<dbReference type="GO" id="GO:0017102">
    <property type="term" value="C:methionyl glutamyl tRNA synthetase complex"/>
    <property type="evidence" value="ECO:0007669"/>
    <property type="project" value="EnsemblFungi"/>
</dbReference>
<dbReference type="HOGENOM" id="CLU_009710_6_6_1"/>
<dbReference type="FunCoup" id="A5DS82">
    <property type="interactions" value="324"/>
</dbReference>
<dbReference type="PANTHER" id="PTHR11586">
    <property type="entry name" value="TRNA-AMINOACYLATION COFACTOR ARC1 FAMILY MEMBER"/>
    <property type="match status" value="1"/>
</dbReference>
<dbReference type="GO" id="GO:0000049">
    <property type="term" value="F:tRNA binding"/>
    <property type="evidence" value="ECO:0007669"/>
    <property type="project" value="UniProtKB-UniRule"/>
</dbReference>
<dbReference type="InterPro" id="IPR051270">
    <property type="entry name" value="Tyrosine-tRNA_ligase_regulator"/>
</dbReference>
<dbReference type="InterPro" id="IPR053836">
    <property type="entry name" value="Arc1-like_N"/>
</dbReference>
<organism evidence="6 7">
    <name type="scientific">Lodderomyces elongisporus (strain ATCC 11503 / CBS 2605 / JCM 1781 / NBRC 1676 / NRRL YB-4239)</name>
    <name type="common">Yeast</name>
    <name type="synonym">Saccharomyces elongisporus</name>
    <dbReference type="NCBI Taxonomy" id="379508"/>
    <lineage>
        <taxon>Eukaryota</taxon>
        <taxon>Fungi</taxon>
        <taxon>Dikarya</taxon>
        <taxon>Ascomycota</taxon>
        <taxon>Saccharomycotina</taxon>
        <taxon>Pichiomycetes</taxon>
        <taxon>Debaryomycetaceae</taxon>
        <taxon>Candida/Lodderomyces clade</taxon>
        <taxon>Lodderomyces</taxon>
    </lineage>
</organism>
<dbReference type="CDD" id="cd10304">
    <property type="entry name" value="GST_C_Arc1p_N_like"/>
    <property type="match status" value="1"/>
</dbReference>
<name>A5DS82_LODEL</name>
<dbReference type="Pfam" id="PF21972">
    <property type="entry name" value="Arc1p_N_like"/>
    <property type="match status" value="1"/>
</dbReference>
<dbReference type="GO" id="GO:0006418">
    <property type="term" value="P:tRNA aminoacylation for protein translation"/>
    <property type="evidence" value="ECO:0007669"/>
    <property type="project" value="EnsemblFungi"/>
</dbReference>
<feature type="compositionally biased region" description="Low complexity" evidence="4">
    <location>
        <begin position="199"/>
        <end position="213"/>
    </location>
</feature>
<keyword evidence="2 3" id="KW-0694">RNA-binding</keyword>
<dbReference type="VEuPathDB" id="FungiDB:LELG_00218"/>
<gene>
    <name evidence="6" type="ORF">LELG_00218</name>
</gene>
<dbReference type="GO" id="GO:0002161">
    <property type="term" value="F:aminoacyl-tRNA deacylase activity"/>
    <property type="evidence" value="ECO:0007669"/>
    <property type="project" value="EnsemblFungi"/>
</dbReference>
<evidence type="ECO:0000256" key="1">
    <source>
        <dbReference type="ARBA" id="ARBA00022555"/>
    </source>
</evidence>
<dbReference type="Gene3D" id="2.40.50.140">
    <property type="entry name" value="Nucleic acid-binding proteins"/>
    <property type="match status" value="1"/>
</dbReference>
<dbReference type="OMA" id="QVCRTVC"/>
<dbReference type="PROSITE" id="PS50886">
    <property type="entry name" value="TRBD"/>
    <property type="match status" value="1"/>
</dbReference>
<dbReference type="Proteomes" id="UP000001996">
    <property type="component" value="Unassembled WGS sequence"/>
</dbReference>
<dbReference type="Gene3D" id="1.20.1050.10">
    <property type="match status" value="1"/>
</dbReference>
<dbReference type="SUPFAM" id="SSF47616">
    <property type="entry name" value="GST C-terminal domain-like"/>
    <property type="match status" value="1"/>
</dbReference>
<dbReference type="InterPro" id="IPR012340">
    <property type="entry name" value="NA-bd_OB-fold"/>
</dbReference>
<dbReference type="eggNOG" id="KOG2241">
    <property type="taxonomic scope" value="Eukaryota"/>
</dbReference>
<dbReference type="STRING" id="379508.A5DS82"/>
<dbReference type="KEGG" id="lel:PVL30_000212"/>
<keyword evidence="1 3" id="KW-0820">tRNA-binding</keyword>
<dbReference type="GO" id="GO:0010494">
    <property type="term" value="C:cytoplasmic stress granule"/>
    <property type="evidence" value="ECO:0007669"/>
    <property type="project" value="EnsemblFungi"/>
</dbReference>
<protein>
    <recommendedName>
        <fullName evidence="5">tRNA-binding domain-containing protein</fullName>
    </recommendedName>
</protein>
<feature type="compositionally biased region" description="Basic and acidic residues" evidence="4">
    <location>
        <begin position="142"/>
        <end position="156"/>
    </location>
</feature>
<dbReference type="EMBL" id="CH981524">
    <property type="protein sequence ID" value="EDK42040.1"/>
    <property type="molecule type" value="Genomic_DNA"/>
</dbReference>
<keyword evidence="7" id="KW-1185">Reference proteome</keyword>
<evidence type="ECO:0000259" key="5">
    <source>
        <dbReference type="PROSITE" id="PS50886"/>
    </source>
</evidence>
<proteinExistence type="predicted"/>
<dbReference type="CDD" id="cd02799">
    <property type="entry name" value="tRNA_bind_EMAP-II_like"/>
    <property type="match status" value="1"/>
</dbReference>
<dbReference type="Pfam" id="PF01588">
    <property type="entry name" value="tRNA_bind"/>
    <property type="match status" value="1"/>
</dbReference>
<dbReference type="InParanoid" id="A5DS82"/>
<evidence type="ECO:0000313" key="7">
    <source>
        <dbReference type="Proteomes" id="UP000001996"/>
    </source>
</evidence>
<evidence type="ECO:0000256" key="2">
    <source>
        <dbReference type="ARBA" id="ARBA00022884"/>
    </source>
</evidence>
<dbReference type="GO" id="GO:0001731">
    <property type="term" value="P:formation of translation preinitiation complex"/>
    <property type="evidence" value="ECO:0007669"/>
    <property type="project" value="EnsemblFungi"/>
</dbReference>
<accession>A5DS82</accession>
<dbReference type="GO" id="GO:0008047">
    <property type="term" value="F:enzyme activator activity"/>
    <property type="evidence" value="ECO:0007669"/>
    <property type="project" value="EnsemblFungi"/>
</dbReference>
<evidence type="ECO:0000256" key="4">
    <source>
        <dbReference type="SAM" id="MobiDB-lite"/>
    </source>
</evidence>
<dbReference type="OrthoDB" id="19141at2759"/>
<feature type="region of interest" description="Disordered" evidence="4">
    <location>
        <begin position="134"/>
        <end position="214"/>
    </location>
</feature>
<sequence>MSEFLESFKKLSLDNVKEENLSTVQFPELTSEQKALASQFETLSGRLDDKDTLKELNDSLRTKTFISGSVPGKADLIVFLAVYPIASKWSSKEDLAKYRHILRWADLVQNTLVTVSEPIKIDYDVEIPREIKEKKKPAASAKDAEKGSQPDDTKQDKLKKKQPSAQGQAPTGALTDEEIKRRQEAKEAKKAAKAKLNAEKAQQQQKAASTAAKPTPTMVDLRVGFIQKAERHPDADSLYVSTIDMGDEEGPRTVCSGLVNYIPIEDMQKRYVVVVANLKPVTMRGIKSCAMVLCASNSEKVEFVNPPKDSKAGDKIFFEGYDGTPEKQLNPKKKIWEAIQPKFTTTENFEVTYTEEGQEPKKLVNAKGELCKNSTIVGAKVN</sequence>
<feature type="compositionally biased region" description="Basic and acidic residues" evidence="4">
    <location>
        <begin position="177"/>
        <end position="190"/>
    </location>
</feature>
<dbReference type="GO" id="GO:0032266">
    <property type="term" value="F:phosphatidylinositol-3-phosphate binding"/>
    <property type="evidence" value="ECO:0007669"/>
    <property type="project" value="EnsemblFungi"/>
</dbReference>
<feature type="domain" description="TRNA-binding" evidence="5">
    <location>
        <begin position="215"/>
        <end position="317"/>
    </location>
</feature>
<dbReference type="AlphaFoldDB" id="A5DS82"/>
<dbReference type="GO" id="GO:0080025">
    <property type="term" value="F:phosphatidylinositol-3,5-bisphosphate binding"/>
    <property type="evidence" value="ECO:0007669"/>
    <property type="project" value="EnsemblFungi"/>
</dbReference>
<dbReference type="GeneID" id="5234850"/>
<dbReference type="InterPro" id="IPR036282">
    <property type="entry name" value="Glutathione-S-Trfase_C_sf"/>
</dbReference>
<evidence type="ECO:0000313" key="6">
    <source>
        <dbReference type="EMBL" id="EDK42040.1"/>
    </source>
</evidence>
<dbReference type="InterPro" id="IPR002547">
    <property type="entry name" value="tRNA-bd_dom"/>
</dbReference>
<dbReference type="FunFam" id="2.40.50.140:FF:000199">
    <property type="entry name" value="tRNA-aminoacylation cofactor ARC1"/>
    <property type="match status" value="1"/>
</dbReference>